<comment type="caution">
    <text evidence="3">The sequence shown here is derived from an EMBL/GenBank/DDBJ whole genome shotgun (WGS) entry which is preliminary data.</text>
</comment>
<dbReference type="Gene3D" id="3.30.9.10">
    <property type="entry name" value="D-Amino Acid Oxidase, subunit A, domain 2"/>
    <property type="match status" value="1"/>
</dbReference>
<dbReference type="AlphaFoldDB" id="A0A553JE85"/>
<dbReference type="Pfam" id="PF01266">
    <property type="entry name" value="DAO"/>
    <property type="match status" value="1"/>
</dbReference>
<dbReference type="PANTHER" id="PTHR13847:SF289">
    <property type="entry name" value="GLYCINE OXIDASE"/>
    <property type="match status" value="1"/>
</dbReference>
<dbReference type="Gene3D" id="3.50.50.60">
    <property type="entry name" value="FAD/NAD(P)-binding domain"/>
    <property type="match status" value="2"/>
</dbReference>
<reference evidence="4" key="1">
    <citation type="submission" date="2019-07" db="EMBL/GenBank/DDBJ databases">
        <title>Shewanella sp. YLB-08 draft genomic sequence.</title>
        <authorList>
            <person name="Yu L."/>
        </authorList>
    </citation>
    <scope>NUCLEOTIDE SEQUENCE [LARGE SCALE GENOMIC DNA]</scope>
    <source>
        <strain evidence="4">JCM 20706</strain>
    </source>
</reference>
<dbReference type="SUPFAM" id="SSF51905">
    <property type="entry name" value="FAD/NAD(P)-binding domain"/>
    <property type="match status" value="1"/>
</dbReference>
<keyword evidence="1" id="KW-0560">Oxidoreductase</keyword>
<dbReference type="GO" id="GO:0005737">
    <property type="term" value="C:cytoplasm"/>
    <property type="evidence" value="ECO:0007669"/>
    <property type="project" value="TreeGrafter"/>
</dbReference>
<dbReference type="PANTHER" id="PTHR13847">
    <property type="entry name" value="SARCOSINE DEHYDROGENASE-RELATED"/>
    <property type="match status" value="1"/>
</dbReference>
<evidence type="ECO:0000313" key="3">
    <source>
        <dbReference type="EMBL" id="TRY10785.1"/>
    </source>
</evidence>
<gene>
    <name evidence="3" type="ORF">FN961_24845</name>
</gene>
<proteinExistence type="predicted"/>
<sequence length="432" mass="47418">MTLTDSKGCEQPQKVKERVTVIGAGIVGLTAGIELQRAGFQVEIIDKEGVAAGASRGNAGHFATEQVFPLADPSLLPKLPGMLLDPLGPFRIQPRYFVKAVPWFIRFLFNMLRTKRAHNSQAIKRLNQHSIAAISELATFCGCEDLLLFNGSLLVFEGTDVAEVEKTFQHYREAGVKVRMLNGKEVRELEPSLSDTITHGLYFTHVGHTSDPYQLCHAFAKKFVALGGKLITDELQSIGSDQLQHKAVSLHLVSGEVLKADKLLIASGAWSKPFAKQLGHNVPLECERGYHLMMPQKSSLSRPVASYNRKFIITPMSEGTRLAGTVEFGGLKAPLIDARADCLFPHGKALLPELFSDANASDGERWLGFRPSMPDSLPVLGGCSNHTNVFFSFGHQHLGLTWSAITAKLVAQQMSGKQPDVDLADYRIDRFN</sequence>
<feature type="domain" description="FAD dependent oxidoreductase" evidence="2">
    <location>
        <begin position="18"/>
        <end position="412"/>
    </location>
</feature>
<dbReference type="SUPFAM" id="SSF54373">
    <property type="entry name" value="FAD-linked reductases, C-terminal domain"/>
    <property type="match status" value="1"/>
</dbReference>
<accession>A0A553JE85</accession>
<evidence type="ECO:0000313" key="4">
    <source>
        <dbReference type="Proteomes" id="UP000318126"/>
    </source>
</evidence>
<protein>
    <submittedName>
        <fullName evidence="3">FAD-binding oxidoreductase</fullName>
    </submittedName>
</protein>
<dbReference type="Proteomes" id="UP000318126">
    <property type="component" value="Unassembled WGS sequence"/>
</dbReference>
<evidence type="ECO:0000256" key="1">
    <source>
        <dbReference type="ARBA" id="ARBA00023002"/>
    </source>
</evidence>
<dbReference type="InterPro" id="IPR036188">
    <property type="entry name" value="FAD/NAD-bd_sf"/>
</dbReference>
<dbReference type="InterPro" id="IPR006076">
    <property type="entry name" value="FAD-dep_OxRdtase"/>
</dbReference>
<name>A0A553JE85_SHEHA</name>
<keyword evidence="4" id="KW-1185">Reference proteome</keyword>
<dbReference type="GO" id="GO:0016491">
    <property type="term" value="F:oxidoreductase activity"/>
    <property type="evidence" value="ECO:0007669"/>
    <property type="project" value="UniProtKB-KW"/>
</dbReference>
<evidence type="ECO:0000259" key="2">
    <source>
        <dbReference type="Pfam" id="PF01266"/>
    </source>
</evidence>
<organism evidence="3 4">
    <name type="scientific">Shewanella hanedai</name>
    <name type="common">Alteromonas hanedai</name>
    <dbReference type="NCBI Taxonomy" id="25"/>
    <lineage>
        <taxon>Bacteria</taxon>
        <taxon>Pseudomonadati</taxon>
        <taxon>Pseudomonadota</taxon>
        <taxon>Gammaproteobacteria</taxon>
        <taxon>Alteromonadales</taxon>
        <taxon>Shewanellaceae</taxon>
        <taxon>Shewanella</taxon>
    </lineage>
</organism>
<dbReference type="RefSeq" id="WP_144042853.1">
    <property type="nucleotide sequence ID" value="NZ_BMPL01000060.1"/>
</dbReference>
<dbReference type="EMBL" id="VKGK01000055">
    <property type="protein sequence ID" value="TRY10785.1"/>
    <property type="molecule type" value="Genomic_DNA"/>
</dbReference>
<dbReference type="OrthoDB" id="9805337at2"/>